<keyword evidence="2" id="KW-0175">Coiled coil</keyword>
<name>A0A074S6P5_9AGAM</name>
<dbReference type="STRING" id="1423351.A0A074S6P5"/>
<dbReference type="AlphaFoldDB" id="A0A074S6P5"/>
<comment type="similarity">
    <text evidence="1">Belongs to the actin family.</text>
</comment>
<dbReference type="Proteomes" id="UP000027456">
    <property type="component" value="Unassembled WGS sequence"/>
</dbReference>
<dbReference type="InterPro" id="IPR004000">
    <property type="entry name" value="Actin"/>
</dbReference>
<dbReference type="PANTHER" id="PTHR11937">
    <property type="entry name" value="ACTIN"/>
    <property type="match status" value="1"/>
</dbReference>
<feature type="region of interest" description="Disordered" evidence="3">
    <location>
        <begin position="424"/>
        <end position="455"/>
    </location>
</feature>
<evidence type="ECO:0000256" key="1">
    <source>
        <dbReference type="RuleBase" id="RU000487"/>
    </source>
</evidence>
<evidence type="ECO:0000313" key="5">
    <source>
        <dbReference type="Proteomes" id="UP000027456"/>
    </source>
</evidence>
<accession>A0A074S6P5</accession>
<comment type="caution">
    <text evidence="4">The sequence shown here is derived from an EMBL/GenBank/DDBJ whole genome shotgun (WGS) entry which is preliminary data.</text>
</comment>
<evidence type="ECO:0000313" key="4">
    <source>
        <dbReference type="EMBL" id="KEP54904.1"/>
    </source>
</evidence>
<dbReference type="OrthoDB" id="7340501at2759"/>
<feature type="coiled-coil region" evidence="2">
    <location>
        <begin position="293"/>
        <end position="339"/>
    </location>
</feature>
<evidence type="ECO:0000256" key="3">
    <source>
        <dbReference type="SAM" id="MobiDB-lite"/>
    </source>
</evidence>
<dbReference type="SMART" id="SM00268">
    <property type="entry name" value="ACTIN"/>
    <property type="match status" value="1"/>
</dbReference>
<dbReference type="EMBL" id="AZST01000015">
    <property type="protein sequence ID" value="KEP54904.1"/>
    <property type="molecule type" value="Genomic_DNA"/>
</dbReference>
<keyword evidence="5" id="KW-1185">Reference proteome</keyword>
<reference evidence="4 5" key="1">
    <citation type="submission" date="2013-12" db="EMBL/GenBank/DDBJ databases">
        <authorList>
            <person name="Cubeta M."/>
            <person name="Pakala S."/>
            <person name="Fedorova N."/>
            <person name="Thomas E."/>
            <person name="Dean R."/>
            <person name="Jabaji S."/>
            <person name="Neate S."/>
            <person name="Toda T."/>
            <person name="Tavantzis S."/>
            <person name="Vilgalys R."/>
            <person name="Bharathan N."/>
            <person name="Pakala S."/>
            <person name="Losada L.S."/>
            <person name="Zafar N."/>
            <person name="Nierman W."/>
        </authorList>
    </citation>
    <scope>NUCLEOTIDE SEQUENCE [LARGE SCALE GENOMIC DNA]</scope>
    <source>
        <strain evidence="4 5">123E</strain>
    </source>
</reference>
<proteinExistence type="inferred from homology"/>
<evidence type="ECO:0000256" key="2">
    <source>
        <dbReference type="SAM" id="Coils"/>
    </source>
</evidence>
<sequence>MCVSRDRPRRPLAMDDDRTLYIAAHNGPALFPMVPLEYGTDRPPIVIDNGATKFRYGFAGSDATYSWLNSSSRYRERKTNKPILLFGDATNLDATSRAQSKQPWEGDLLLNFDALENALDHAFIHLGIDTHTIEHPIFMTERLASPLHSRALTSELVFEAYNAPSVAYGLDSLMSLYHNTGTPNQALMDSLVVSFNTSSTSVIPVCGGRAPPGHARRIPFGGSQASDLLLKLAQVKYPSFPAKVTKEQCTTMLHKLCEVAPDYSEKLRELTDPEKLQQADRIVQFPFVAPNETEKTEEELARQAEKRREAGRRLQEMAVQKRLEKLAQKEKDLEELQALKEWKFKEKKSDFLHRIRMEGLESEEMLESTIKKLDNDVKKARKKDGDVEEEPQEEPTFPLLDIPDEELFEADLKEKRRQKLLKAGHEARLKARKEKEAARKEKEQEERRELEERTNDPVGWAAKLREDHELLVDKLKLREKRKAALADRKSTANMNRMKSIANLASDEPASKKRKKGGNSDMFGANDEDWAIYRKINIAVESSDEEDDLQQLALLESKLLQHDPKFTPAHTYASLKHQKSALLNAYRPSYDQAELDPNPGTTTRTRDIEGAHRLHLSVERWRVPEVWFQPGTAGIDAAGLGEVVASLLPHTRCGRVFITGGPALTRGMRERVEACVRPLLDPDMPVTAVRAKDPELDAWRGMSQFANTEEFKTALITKAEYEEWGGERIRRWWGGNWNNAF</sequence>
<dbReference type="InterPro" id="IPR043129">
    <property type="entry name" value="ATPase_NBD"/>
</dbReference>
<protein>
    <submittedName>
        <fullName evidence="4">Putative chromatin remodeling complex subunit (Arp5)</fullName>
    </submittedName>
</protein>
<dbReference type="FunFam" id="3.30.420.40:FF:000058">
    <property type="entry name" value="Putative actin-related protein 5"/>
    <property type="match status" value="1"/>
</dbReference>
<dbReference type="Gene3D" id="3.30.420.40">
    <property type="match status" value="1"/>
</dbReference>
<organism evidence="4 5">
    <name type="scientific">Rhizoctonia solani 123E</name>
    <dbReference type="NCBI Taxonomy" id="1423351"/>
    <lineage>
        <taxon>Eukaryota</taxon>
        <taxon>Fungi</taxon>
        <taxon>Dikarya</taxon>
        <taxon>Basidiomycota</taxon>
        <taxon>Agaricomycotina</taxon>
        <taxon>Agaricomycetes</taxon>
        <taxon>Cantharellales</taxon>
        <taxon>Ceratobasidiaceae</taxon>
        <taxon>Rhizoctonia</taxon>
    </lineage>
</organism>
<feature type="coiled-coil region" evidence="2">
    <location>
        <begin position="363"/>
        <end position="390"/>
    </location>
</feature>
<gene>
    <name evidence="4" type="ORF">V565_011030</name>
</gene>
<dbReference type="HOGENOM" id="CLU_008246_1_0_1"/>
<dbReference type="SUPFAM" id="SSF53067">
    <property type="entry name" value="Actin-like ATPase domain"/>
    <property type="match status" value="2"/>
</dbReference>
<dbReference type="Pfam" id="PF00022">
    <property type="entry name" value="Actin"/>
    <property type="match status" value="2"/>
</dbReference>